<evidence type="ECO:0000313" key="1">
    <source>
        <dbReference type="EMBL" id="GAA0241265.1"/>
    </source>
</evidence>
<gene>
    <name evidence="1" type="ORF">GCM10010492_45530</name>
</gene>
<dbReference type="Proteomes" id="UP001500416">
    <property type="component" value="Unassembled WGS sequence"/>
</dbReference>
<protein>
    <submittedName>
        <fullName evidence="1">Uncharacterized protein</fullName>
    </submittedName>
</protein>
<dbReference type="EMBL" id="BAAABU010000010">
    <property type="protein sequence ID" value="GAA0241265.1"/>
    <property type="molecule type" value="Genomic_DNA"/>
</dbReference>
<sequence>MDWVAPLIASPHQCGPLDAVVDKAGGFGPFGQRLSLGVPCESPSVLPVKVFPAERGNIPRPVDSA</sequence>
<proteinExistence type="predicted"/>
<reference evidence="2" key="1">
    <citation type="journal article" date="2019" name="Int. J. Syst. Evol. Microbiol.">
        <title>The Global Catalogue of Microorganisms (GCM) 10K type strain sequencing project: providing services to taxonomists for standard genome sequencing and annotation.</title>
        <authorList>
            <consortium name="The Broad Institute Genomics Platform"/>
            <consortium name="The Broad Institute Genome Sequencing Center for Infectious Disease"/>
            <person name="Wu L."/>
            <person name="Ma J."/>
        </authorList>
    </citation>
    <scope>NUCLEOTIDE SEQUENCE [LARGE SCALE GENOMIC DNA]</scope>
    <source>
        <strain evidence="2">JCM 3380</strain>
    </source>
</reference>
<name>A0ABP3DU60_9PSEU</name>
<organism evidence="1 2">
    <name type="scientific">Saccharothrix mutabilis subsp. mutabilis</name>
    <dbReference type="NCBI Taxonomy" id="66855"/>
    <lineage>
        <taxon>Bacteria</taxon>
        <taxon>Bacillati</taxon>
        <taxon>Actinomycetota</taxon>
        <taxon>Actinomycetes</taxon>
        <taxon>Pseudonocardiales</taxon>
        <taxon>Pseudonocardiaceae</taxon>
        <taxon>Saccharothrix</taxon>
    </lineage>
</organism>
<evidence type="ECO:0000313" key="2">
    <source>
        <dbReference type="Proteomes" id="UP001500416"/>
    </source>
</evidence>
<keyword evidence="2" id="KW-1185">Reference proteome</keyword>
<comment type="caution">
    <text evidence="1">The sequence shown here is derived from an EMBL/GenBank/DDBJ whole genome shotgun (WGS) entry which is preliminary data.</text>
</comment>
<accession>A0ABP3DU60</accession>